<dbReference type="PANTHER" id="PTHR43194">
    <property type="entry name" value="HYDROLASE ALPHA/BETA FOLD FAMILY"/>
    <property type="match status" value="1"/>
</dbReference>
<keyword evidence="3" id="KW-1185">Reference proteome</keyword>
<protein>
    <submittedName>
        <fullName evidence="2">Alpha/Beta hydrolase protein</fullName>
    </submittedName>
</protein>
<reference evidence="2" key="1">
    <citation type="submission" date="2023-03" db="EMBL/GenBank/DDBJ databases">
        <title>Massive genome expansion in bonnet fungi (Mycena s.s.) driven by repeated elements and novel gene families across ecological guilds.</title>
        <authorList>
            <consortium name="Lawrence Berkeley National Laboratory"/>
            <person name="Harder C.B."/>
            <person name="Miyauchi S."/>
            <person name="Viragh M."/>
            <person name="Kuo A."/>
            <person name="Thoen E."/>
            <person name="Andreopoulos B."/>
            <person name="Lu D."/>
            <person name="Skrede I."/>
            <person name="Drula E."/>
            <person name="Henrissat B."/>
            <person name="Morin E."/>
            <person name="Kohler A."/>
            <person name="Barry K."/>
            <person name="LaButti K."/>
            <person name="Morin E."/>
            <person name="Salamov A."/>
            <person name="Lipzen A."/>
            <person name="Mereny Z."/>
            <person name="Hegedus B."/>
            <person name="Baldrian P."/>
            <person name="Stursova M."/>
            <person name="Weitz H."/>
            <person name="Taylor A."/>
            <person name="Grigoriev I.V."/>
            <person name="Nagy L.G."/>
            <person name="Martin F."/>
            <person name="Kauserud H."/>
        </authorList>
    </citation>
    <scope>NUCLEOTIDE SEQUENCE</scope>
    <source>
        <strain evidence="2">CBHHK002</strain>
    </source>
</reference>
<feature type="domain" description="Serine aminopeptidase S33" evidence="1">
    <location>
        <begin position="24"/>
        <end position="240"/>
    </location>
</feature>
<evidence type="ECO:0000313" key="2">
    <source>
        <dbReference type="EMBL" id="KAJ7302077.1"/>
    </source>
</evidence>
<dbReference type="PANTHER" id="PTHR43194:SF2">
    <property type="entry name" value="PEROXISOMAL MEMBRANE PROTEIN LPX1"/>
    <property type="match status" value="1"/>
</dbReference>
<evidence type="ECO:0000259" key="1">
    <source>
        <dbReference type="Pfam" id="PF12146"/>
    </source>
</evidence>
<dbReference type="InterPro" id="IPR022742">
    <property type="entry name" value="Hydrolase_4"/>
</dbReference>
<sequence length="279" mass="30111">MSTGRLLKSADGTEIYAEAVGDASKPAVVFIHGFSMSSMAFNAIFADPHWISKVYLVRYDVRGHGRSGKPSDVAAWESKRLAEDFDAVVEAFRLDKPFVLGWSLGATFITDVLTFKPPTHISGIIYVAALPYMGPTLAQVGSPACLGTLTPLLQTADVDAYQAAAIAFAELTHDSLPYDFYLACLGNSLVQPRGIIGLLLGRSQDESGLLKAGREAGLPMLSVHGAKDRIIVREAVLNAVEGWKKLTVVDIADAEHFVWLSQPDKFRSEVLSWIAGVST</sequence>
<dbReference type="InterPro" id="IPR029058">
    <property type="entry name" value="AB_hydrolase_fold"/>
</dbReference>
<proteinExistence type="predicted"/>
<dbReference type="InterPro" id="IPR050228">
    <property type="entry name" value="Carboxylesterase_BioH"/>
</dbReference>
<evidence type="ECO:0000313" key="3">
    <source>
        <dbReference type="Proteomes" id="UP001218218"/>
    </source>
</evidence>
<organism evidence="2 3">
    <name type="scientific">Mycena albidolilacea</name>
    <dbReference type="NCBI Taxonomy" id="1033008"/>
    <lineage>
        <taxon>Eukaryota</taxon>
        <taxon>Fungi</taxon>
        <taxon>Dikarya</taxon>
        <taxon>Basidiomycota</taxon>
        <taxon>Agaricomycotina</taxon>
        <taxon>Agaricomycetes</taxon>
        <taxon>Agaricomycetidae</taxon>
        <taxon>Agaricales</taxon>
        <taxon>Marasmiineae</taxon>
        <taxon>Mycenaceae</taxon>
        <taxon>Mycena</taxon>
    </lineage>
</organism>
<keyword evidence="2" id="KW-0378">Hydrolase</keyword>
<dbReference type="Proteomes" id="UP001218218">
    <property type="component" value="Unassembled WGS sequence"/>
</dbReference>
<dbReference type="SUPFAM" id="SSF53474">
    <property type="entry name" value="alpha/beta-Hydrolases"/>
    <property type="match status" value="1"/>
</dbReference>
<comment type="caution">
    <text evidence="2">The sequence shown here is derived from an EMBL/GenBank/DDBJ whole genome shotgun (WGS) entry which is preliminary data.</text>
</comment>
<dbReference type="AlphaFoldDB" id="A0AAD6YZ28"/>
<name>A0AAD6YZ28_9AGAR</name>
<dbReference type="Pfam" id="PF12146">
    <property type="entry name" value="Hydrolase_4"/>
    <property type="match status" value="1"/>
</dbReference>
<dbReference type="Gene3D" id="3.40.50.1820">
    <property type="entry name" value="alpha/beta hydrolase"/>
    <property type="match status" value="1"/>
</dbReference>
<dbReference type="GO" id="GO:0016787">
    <property type="term" value="F:hydrolase activity"/>
    <property type="evidence" value="ECO:0007669"/>
    <property type="project" value="UniProtKB-KW"/>
</dbReference>
<dbReference type="EMBL" id="JARIHO010000121">
    <property type="protein sequence ID" value="KAJ7302077.1"/>
    <property type="molecule type" value="Genomic_DNA"/>
</dbReference>
<gene>
    <name evidence="2" type="ORF">DFH08DRAFT_723551</name>
</gene>
<accession>A0AAD6YZ28</accession>